<feature type="region of interest" description="Disordered" evidence="13">
    <location>
        <begin position="553"/>
        <end position="600"/>
    </location>
</feature>
<dbReference type="EMBL" id="JASPKY010000929">
    <property type="protein sequence ID" value="KAK9680126.1"/>
    <property type="molecule type" value="Genomic_DNA"/>
</dbReference>
<keyword evidence="9" id="KW-0969">Cilium</keyword>
<keyword evidence="11" id="KW-0206">Cytoskeleton</keyword>
<gene>
    <name evidence="14" type="ORF">QE152_g39340</name>
</gene>
<dbReference type="InterPro" id="IPR024511">
    <property type="entry name" value="Frtz"/>
</dbReference>
<keyword evidence="8" id="KW-0970">Cilium biogenesis/degradation</keyword>
<organism evidence="14 15">
    <name type="scientific">Popillia japonica</name>
    <name type="common">Japanese beetle</name>
    <dbReference type="NCBI Taxonomy" id="7064"/>
    <lineage>
        <taxon>Eukaryota</taxon>
        <taxon>Metazoa</taxon>
        <taxon>Ecdysozoa</taxon>
        <taxon>Arthropoda</taxon>
        <taxon>Hexapoda</taxon>
        <taxon>Insecta</taxon>
        <taxon>Pterygota</taxon>
        <taxon>Neoptera</taxon>
        <taxon>Endopterygota</taxon>
        <taxon>Coleoptera</taxon>
        <taxon>Polyphaga</taxon>
        <taxon>Scarabaeiformia</taxon>
        <taxon>Scarabaeidae</taxon>
        <taxon>Rutelinae</taxon>
        <taxon>Popillia</taxon>
    </lineage>
</organism>
<evidence type="ECO:0000256" key="5">
    <source>
        <dbReference type="ARBA" id="ARBA00022490"/>
    </source>
</evidence>
<evidence type="ECO:0000256" key="7">
    <source>
        <dbReference type="ARBA" id="ARBA00022737"/>
    </source>
</evidence>
<keyword evidence="15" id="KW-1185">Reference proteome</keyword>
<keyword evidence="6" id="KW-0853">WD repeat</keyword>
<comment type="subcellular location">
    <subcellularLocation>
        <location evidence="1">Cell membrane</location>
    </subcellularLocation>
    <subcellularLocation>
        <location evidence="2">Cytoplasm</location>
        <location evidence="2">Cytoskeleton</location>
        <location evidence="2">Cilium axoneme</location>
    </subcellularLocation>
</comment>
<dbReference type="GO" id="GO:0005886">
    <property type="term" value="C:plasma membrane"/>
    <property type="evidence" value="ECO:0007669"/>
    <property type="project" value="UniProtKB-SubCell"/>
</dbReference>
<feature type="compositionally biased region" description="Low complexity" evidence="13">
    <location>
        <begin position="744"/>
        <end position="793"/>
    </location>
</feature>
<evidence type="ECO:0000256" key="3">
    <source>
        <dbReference type="ARBA" id="ARBA00006059"/>
    </source>
</evidence>
<evidence type="ECO:0000256" key="11">
    <source>
        <dbReference type="ARBA" id="ARBA00023212"/>
    </source>
</evidence>
<feature type="compositionally biased region" description="Polar residues" evidence="13">
    <location>
        <begin position="581"/>
        <end position="600"/>
    </location>
</feature>
<keyword evidence="5" id="KW-0963">Cytoplasm</keyword>
<reference evidence="14 15" key="1">
    <citation type="journal article" date="2024" name="BMC Genomics">
        <title>De novo assembly and annotation of Popillia japonica's genome with initial clues to its potential as an invasive pest.</title>
        <authorList>
            <person name="Cucini C."/>
            <person name="Boschi S."/>
            <person name="Funari R."/>
            <person name="Cardaioli E."/>
            <person name="Iannotti N."/>
            <person name="Marturano G."/>
            <person name="Paoli F."/>
            <person name="Bruttini M."/>
            <person name="Carapelli A."/>
            <person name="Frati F."/>
            <person name="Nardi F."/>
        </authorList>
    </citation>
    <scope>NUCLEOTIDE SEQUENCE [LARGE SCALE GENOMIC DNA]</scope>
    <source>
        <strain evidence="14">DMR45628</strain>
    </source>
</reference>
<evidence type="ECO:0000256" key="13">
    <source>
        <dbReference type="SAM" id="MobiDB-lite"/>
    </source>
</evidence>
<feature type="compositionally biased region" description="Low complexity" evidence="13">
    <location>
        <begin position="553"/>
        <end position="571"/>
    </location>
</feature>
<evidence type="ECO:0000256" key="6">
    <source>
        <dbReference type="ARBA" id="ARBA00022574"/>
    </source>
</evidence>
<keyword evidence="4" id="KW-1003">Cell membrane</keyword>
<keyword evidence="7" id="KW-0677">Repeat</keyword>
<dbReference type="GO" id="GO:0044782">
    <property type="term" value="P:cilium organization"/>
    <property type="evidence" value="ECO:0007669"/>
    <property type="project" value="TreeGrafter"/>
</dbReference>
<keyword evidence="12" id="KW-0966">Cell projection</keyword>
<evidence type="ECO:0000256" key="8">
    <source>
        <dbReference type="ARBA" id="ARBA00022794"/>
    </source>
</evidence>
<evidence type="ECO:0000256" key="12">
    <source>
        <dbReference type="ARBA" id="ARBA00023273"/>
    </source>
</evidence>
<comment type="similarity">
    <text evidence="3">Belongs to the WD repeat fritz family.</text>
</comment>
<accession>A0AAW1HU76</accession>
<evidence type="ECO:0000256" key="1">
    <source>
        <dbReference type="ARBA" id="ARBA00004236"/>
    </source>
</evidence>
<dbReference type="PANTHER" id="PTHR13667:SF5">
    <property type="entry name" value="WD REPEAT-CONTAINING AND PLANAR CELL POLARITY EFFECTOR PROTEIN FRITZ HOMOLOG"/>
    <property type="match status" value="1"/>
</dbReference>
<dbReference type="Pfam" id="PF11768">
    <property type="entry name" value="Frtz"/>
    <property type="match status" value="2"/>
</dbReference>
<evidence type="ECO:0000256" key="2">
    <source>
        <dbReference type="ARBA" id="ARBA00004430"/>
    </source>
</evidence>
<evidence type="ECO:0000313" key="14">
    <source>
        <dbReference type="EMBL" id="KAK9680126.1"/>
    </source>
</evidence>
<dbReference type="Proteomes" id="UP001458880">
    <property type="component" value="Unassembled WGS sequence"/>
</dbReference>
<protein>
    <submittedName>
        <fullName evidence="14">WD repeat-containing and planar cell polarity effector protein Fritz</fullName>
    </submittedName>
</protein>
<proteinExistence type="inferred from homology"/>
<keyword evidence="10" id="KW-0472">Membrane</keyword>
<dbReference type="GO" id="GO:0097541">
    <property type="term" value="C:axonemal basal plate"/>
    <property type="evidence" value="ECO:0007669"/>
    <property type="project" value="TreeGrafter"/>
</dbReference>
<evidence type="ECO:0000256" key="9">
    <source>
        <dbReference type="ARBA" id="ARBA00023069"/>
    </source>
</evidence>
<evidence type="ECO:0000256" key="4">
    <source>
        <dbReference type="ARBA" id="ARBA00022475"/>
    </source>
</evidence>
<feature type="region of interest" description="Disordered" evidence="13">
    <location>
        <begin position="743"/>
        <end position="799"/>
    </location>
</feature>
<dbReference type="GO" id="GO:0045184">
    <property type="term" value="P:establishment of protein localization"/>
    <property type="evidence" value="ECO:0007669"/>
    <property type="project" value="TreeGrafter"/>
</dbReference>
<dbReference type="GO" id="GO:0007399">
    <property type="term" value="P:nervous system development"/>
    <property type="evidence" value="ECO:0007669"/>
    <property type="project" value="TreeGrafter"/>
</dbReference>
<evidence type="ECO:0000313" key="15">
    <source>
        <dbReference type="Proteomes" id="UP001458880"/>
    </source>
</evidence>
<name>A0AAW1HU76_POPJA</name>
<comment type="caution">
    <text evidence="14">The sequence shown here is derived from an EMBL/GenBank/DDBJ whole genome shotgun (WGS) entry which is preliminary data.</text>
</comment>
<sequence length="876" mass="97676">MLSLLSEIHFWSTQDDINVKNTDYGVFKYSSNKDTTENSHVLSKKSYCENRGLTWSPTNKRPHKLKDRLRELEEYIYQNKIICFSWRDSCLSVLLSRGIVININYNSKACDIISISFDKYLASKIQNEYICDGIIHGSHIICICTDGRVFGYGGTWKDGWSIEGGPRRYIHLQGEYLAVWGRSGAEHPQPWSPLTKDHQRANLHLYWIGLRGPDLLSYRKTSAEPITVVISKIYSKNLIVVEQKVSQRGAVSVEVNVLELISNNLKRASVTAVPLQTQVCCSVLSKNEIFLLLCCIDGTVALLDRNRGSTKVVKASFIPTLATWHESNCIAAIANERGQLQYLDTALNFLKSQISGEDCTPNIIIDISSYFTVQPTIVFIQWGPKDLAIALDHGPITIITHSQNSLNFLSLIQRYLNDGKADKAVNLLLSWEFNDECFSGLQRIVTYLMRLPLTPENARLLQNALGSFYSPPVPLYVEAMHNFGFQVKCFTRRFFHQLVRSSMFETAFLLAVDIGHHDLFMDLHYIAVKLGETEMAAAARAQASTLLSKCSSDGSECSRSSCSQCSDTSSSSEEDLSNSEQHNQQSGNNSSYNDNYLTTNFNNAQPKTYSTYIPPIPNIDLPKVNFNKAVINKTPQLPPYTRQPPSNVPPLPVTTPPLPVTPVFTNMSQNMMQYSQTNTYQSASFITSTPPLTYSNQSRTYANFNNLRSIGNTYNGNHLQLSDIKAKPTIPPPLPVQNHSIFVTSTSNNPPTFNNPMASLNNSDFSTSNSTSTSTTNSLSSPSSSSSSQTQTSAKKGQAKVKFSDTVTAFIVPEIKRPTRPSLPAHVMDPQKELADSLPLCHPNEDYLKDFAPIKRDEAEEASPAPKIKVVHFGVV</sequence>
<dbReference type="PANTHER" id="PTHR13667">
    <property type="entry name" value="HOMOLOC-13"/>
    <property type="match status" value="1"/>
</dbReference>
<dbReference type="AlphaFoldDB" id="A0AAW1HU76"/>
<evidence type="ECO:0000256" key="10">
    <source>
        <dbReference type="ARBA" id="ARBA00023136"/>
    </source>
</evidence>